<gene>
    <name evidence="3" type="ORF">L914_06667</name>
    <name evidence="1" type="ORF">L915_06757</name>
    <name evidence="2" type="ORF">L916_06695</name>
</gene>
<reference evidence="1" key="1">
    <citation type="submission" date="2013-11" db="EMBL/GenBank/DDBJ databases">
        <title>The Genome Sequence of Phytophthora parasitica CJ02B3.</title>
        <authorList>
            <consortium name="The Broad Institute Genomics Platform"/>
            <person name="Russ C."/>
            <person name="Tyler B."/>
            <person name="Panabieres F."/>
            <person name="Shan W."/>
            <person name="Tripathy S."/>
            <person name="Grunwald N."/>
            <person name="Machado M."/>
            <person name="Johnson C.S."/>
            <person name="Arredondo F."/>
            <person name="Hong C."/>
            <person name="Coffey M."/>
            <person name="Young S.K."/>
            <person name="Zeng Q."/>
            <person name="Gargeya S."/>
            <person name="Fitzgerald M."/>
            <person name="Abouelleil A."/>
            <person name="Alvarado L."/>
            <person name="Chapman S.B."/>
            <person name="Gainer-Dewar J."/>
            <person name="Goldberg J."/>
            <person name="Griggs A."/>
            <person name="Gujja S."/>
            <person name="Hansen M."/>
            <person name="Howarth C."/>
            <person name="Imamovic A."/>
            <person name="Ireland A."/>
            <person name="Larimer J."/>
            <person name="McCowan C."/>
            <person name="Murphy C."/>
            <person name="Pearson M."/>
            <person name="Poon T.W."/>
            <person name="Priest M."/>
            <person name="Roberts A."/>
            <person name="Saif S."/>
            <person name="Shea T."/>
            <person name="Sykes S."/>
            <person name="Wortman J."/>
            <person name="Nusbaum C."/>
            <person name="Birren B."/>
        </authorList>
    </citation>
    <scope>NUCLEOTIDE SEQUENCE [LARGE SCALE GENOMIC DNA]</scope>
    <source>
        <strain evidence="1">CJ02B3</strain>
    </source>
</reference>
<proteinExistence type="predicted"/>
<evidence type="ECO:0000313" key="4">
    <source>
        <dbReference type="Proteomes" id="UP000053864"/>
    </source>
</evidence>
<feature type="non-terminal residue" evidence="2">
    <location>
        <position position="1"/>
    </location>
</feature>
<sequence length="31" mass="3531">LLLPLVAAPPLTKRDFVDIVYMEVDAGWPKY</sequence>
<reference evidence="3" key="3">
    <citation type="submission" date="2013-11" db="EMBL/GenBank/DDBJ databases">
        <title>The Genome Sequence of Phytophthora parasitica IAC_01/95.</title>
        <authorList>
            <consortium name="The Broad Institute Genomics Platform"/>
            <person name="Russ C."/>
            <person name="Tyler B."/>
            <person name="Panabieres F."/>
            <person name="Shan W."/>
            <person name="Tripathy S."/>
            <person name="Grunwald N."/>
            <person name="Machado M."/>
            <person name="Johnson C.S."/>
            <person name="Arredondo F."/>
            <person name="Hong C."/>
            <person name="Coffey M."/>
            <person name="Young S.K."/>
            <person name="Zeng Q."/>
            <person name="Gargeya S."/>
            <person name="Fitzgerald M."/>
            <person name="Abouelleil A."/>
            <person name="Alvarado L."/>
            <person name="Chapman S.B."/>
            <person name="Gainer-Dewar J."/>
            <person name="Goldberg J."/>
            <person name="Griggs A."/>
            <person name="Gujja S."/>
            <person name="Hansen M."/>
            <person name="Howarth C."/>
            <person name="Imamovic A."/>
            <person name="Ireland A."/>
            <person name="Larimer J."/>
            <person name="McCowan C."/>
            <person name="Murphy C."/>
            <person name="Pearson M."/>
            <person name="Poon T.W."/>
            <person name="Priest M."/>
            <person name="Roberts A."/>
            <person name="Saif S."/>
            <person name="Shea T."/>
            <person name="Sykes S."/>
            <person name="Wortman J."/>
            <person name="Nusbaum C."/>
            <person name="Birren B."/>
        </authorList>
    </citation>
    <scope>NUCLEOTIDE SEQUENCE [LARGE SCALE GENOMIC DNA]</scope>
    <source>
        <strain evidence="3">IAC_01/95</strain>
    </source>
</reference>
<dbReference type="Proteomes" id="UP000054532">
    <property type="component" value="Unassembled WGS sequence"/>
</dbReference>
<reference evidence="2 4" key="2">
    <citation type="submission" date="2013-11" db="EMBL/GenBank/DDBJ databases">
        <title>The Genome Sequence of Phytophthora parasitica CJ05E6.</title>
        <authorList>
            <consortium name="The Broad Institute Genomics Platform"/>
            <person name="Russ C."/>
            <person name="Tyler B."/>
            <person name="Panabieres F."/>
            <person name="Shan W."/>
            <person name="Tripathy S."/>
            <person name="Grunwald N."/>
            <person name="Machado M."/>
            <person name="Johnson C.S."/>
            <person name="Arredondo F."/>
            <person name="Hong C."/>
            <person name="Coffey M."/>
            <person name="Young S.K."/>
            <person name="Zeng Q."/>
            <person name="Gargeya S."/>
            <person name="Fitzgerald M."/>
            <person name="Abouelleil A."/>
            <person name="Alvarado L."/>
            <person name="Chapman S.B."/>
            <person name="Gainer-Dewar J."/>
            <person name="Goldberg J."/>
            <person name="Griggs A."/>
            <person name="Gujja S."/>
            <person name="Hansen M."/>
            <person name="Howarth C."/>
            <person name="Imamovic A."/>
            <person name="Ireland A."/>
            <person name="Larimer J."/>
            <person name="McCowan C."/>
            <person name="Murphy C."/>
            <person name="Pearson M."/>
            <person name="Poon T.W."/>
            <person name="Priest M."/>
            <person name="Roberts A."/>
            <person name="Saif S."/>
            <person name="Shea T."/>
            <person name="Sykes S."/>
            <person name="Wortman J."/>
            <person name="Nusbaum C."/>
            <person name="Birren B."/>
        </authorList>
    </citation>
    <scope>NUCLEOTIDE SEQUENCE [LARGE SCALE GENOMIC DNA]</scope>
    <source>
        <strain evidence="2 4">CJ05E6</strain>
    </source>
</reference>
<dbReference type="Proteomes" id="UP000053236">
    <property type="component" value="Unassembled WGS sequence"/>
</dbReference>
<accession>W2JA76</accession>
<evidence type="ECO:0000313" key="3">
    <source>
        <dbReference type="EMBL" id="ETM48855.1"/>
    </source>
</evidence>
<evidence type="ECO:0000313" key="2">
    <source>
        <dbReference type="EMBL" id="ETL42498.1"/>
    </source>
</evidence>
<name>W2JA76_PHYNI</name>
<dbReference type="AlphaFoldDB" id="W2JA76"/>
<dbReference type="Proteomes" id="UP000053864">
    <property type="component" value="Unassembled WGS sequence"/>
</dbReference>
<protein>
    <submittedName>
        <fullName evidence="2">Uncharacterized protein</fullName>
    </submittedName>
</protein>
<organism evidence="2 4">
    <name type="scientific">Phytophthora nicotianae</name>
    <name type="common">Potato buckeye rot agent</name>
    <name type="synonym">Phytophthora parasitica</name>
    <dbReference type="NCBI Taxonomy" id="4792"/>
    <lineage>
        <taxon>Eukaryota</taxon>
        <taxon>Sar</taxon>
        <taxon>Stramenopiles</taxon>
        <taxon>Oomycota</taxon>
        <taxon>Peronosporomycetes</taxon>
        <taxon>Peronosporales</taxon>
        <taxon>Peronosporaceae</taxon>
        <taxon>Phytophthora</taxon>
    </lineage>
</organism>
<dbReference type="EMBL" id="KI685721">
    <property type="protein sequence ID" value="ETK89087.1"/>
    <property type="molecule type" value="Genomic_DNA"/>
</dbReference>
<dbReference type="EMBL" id="KI672286">
    <property type="protein sequence ID" value="ETL42498.1"/>
    <property type="molecule type" value="Genomic_DNA"/>
</dbReference>
<dbReference type="EMBL" id="KI692239">
    <property type="protein sequence ID" value="ETM48855.1"/>
    <property type="molecule type" value="Genomic_DNA"/>
</dbReference>
<evidence type="ECO:0000313" key="1">
    <source>
        <dbReference type="EMBL" id="ETK89087.1"/>
    </source>
</evidence>